<proteinExistence type="predicted"/>
<dbReference type="Proteomes" id="UP001272987">
    <property type="component" value="Unassembled WGS sequence"/>
</dbReference>
<accession>A0ABU4LWA9</accession>
<reference evidence="2 3" key="1">
    <citation type="journal article" date="2023" name="Microb. Genom.">
        <title>Mesoterricola silvestris gen. nov., sp. nov., Mesoterricola sediminis sp. nov., Geothrix oryzae sp. nov., Geothrix edaphica sp. nov., Geothrix rubra sp. nov., and Geothrix limicola sp. nov., six novel members of Acidobacteriota isolated from soils.</title>
        <authorList>
            <person name="Weisberg A.J."/>
            <person name="Pearce E."/>
            <person name="Kramer C.G."/>
            <person name="Chang J.H."/>
            <person name="Clarke C.R."/>
        </authorList>
    </citation>
    <scope>NUCLEOTIDE SEQUENCE [LARGE SCALE GENOMIC DNA]</scope>
    <source>
        <strain evidence="2 3">NB05-1H</strain>
    </source>
</reference>
<feature type="region of interest" description="Disordered" evidence="1">
    <location>
        <begin position="52"/>
        <end position="80"/>
    </location>
</feature>
<evidence type="ECO:0000313" key="2">
    <source>
        <dbReference type="EMBL" id="MDX3020044.1"/>
    </source>
</evidence>
<dbReference type="RefSeq" id="WP_319166674.1">
    <property type="nucleotide sequence ID" value="NZ_JARAWP010000011.1"/>
</dbReference>
<sequence length="80" mass="8806">MAEHPYPVGSRVRHYGQQWPAARRGTATVCEVVGPLRDGSYEYRVDAAVAFSRQPGPDNPETRSTWWSSDATTQTAALPS</sequence>
<keyword evidence="3" id="KW-1185">Reference proteome</keyword>
<comment type="caution">
    <text evidence="2">The sequence shown here is derived from an EMBL/GenBank/DDBJ whole genome shotgun (WGS) entry which is preliminary data.</text>
</comment>
<feature type="compositionally biased region" description="Polar residues" evidence="1">
    <location>
        <begin position="62"/>
        <end position="80"/>
    </location>
</feature>
<dbReference type="EMBL" id="JARAWP010000011">
    <property type="protein sequence ID" value="MDX3020044.1"/>
    <property type="molecule type" value="Genomic_DNA"/>
</dbReference>
<organism evidence="2 3">
    <name type="scientific">Streptomyces acidiscabies</name>
    <dbReference type="NCBI Taxonomy" id="42234"/>
    <lineage>
        <taxon>Bacteria</taxon>
        <taxon>Bacillati</taxon>
        <taxon>Actinomycetota</taxon>
        <taxon>Actinomycetes</taxon>
        <taxon>Kitasatosporales</taxon>
        <taxon>Streptomycetaceae</taxon>
        <taxon>Streptomyces</taxon>
    </lineage>
</organism>
<evidence type="ECO:0000256" key="1">
    <source>
        <dbReference type="SAM" id="MobiDB-lite"/>
    </source>
</evidence>
<name>A0ABU4LWA9_9ACTN</name>
<gene>
    <name evidence="2" type="ORF">PV666_19450</name>
</gene>
<evidence type="ECO:0000313" key="3">
    <source>
        <dbReference type="Proteomes" id="UP001272987"/>
    </source>
</evidence>
<protein>
    <submittedName>
        <fullName evidence="2">Uncharacterized protein</fullName>
    </submittedName>
</protein>